<dbReference type="Proteomes" id="UP000807342">
    <property type="component" value="Unassembled WGS sequence"/>
</dbReference>
<feature type="compositionally biased region" description="Polar residues" evidence="1">
    <location>
        <begin position="143"/>
        <end position="158"/>
    </location>
</feature>
<proteinExistence type="predicted"/>
<dbReference type="EMBL" id="MU152098">
    <property type="protein sequence ID" value="KAF9441049.1"/>
    <property type="molecule type" value="Genomic_DNA"/>
</dbReference>
<evidence type="ECO:0000256" key="1">
    <source>
        <dbReference type="SAM" id="MobiDB-lite"/>
    </source>
</evidence>
<accession>A0A9P5WXX0</accession>
<keyword evidence="3" id="KW-1185">Reference proteome</keyword>
<reference evidence="2" key="1">
    <citation type="submission" date="2020-11" db="EMBL/GenBank/DDBJ databases">
        <authorList>
            <consortium name="DOE Joint Genome Institute"/>
            <person name="Ahrendt S."/>
            <person name="Riley R."/>
            <person name="Andreopoulos W."/>
            <person name="Labutti K."/>
            <person name="Pangilinan J."/>
            <person name="Ruiz-Duenas F.J."/>
            <person name="Barrasa J.M."/>
            <person name="Sanchez-Garcia M."/>
            <person name="Camarero S."/>
            <person name="Miyauchi S."/>
            <person name="Serrano A."/>
            <person name="Linde D."/>
            <person name="Babiker R."/>
            <person name="Drula E."/>
            <person name="Ayuso-Fernandez I."/>
            <person name="Pacheco R."/>
            <person name="Padilla G."/>
            <person name="Ferreira P."/>
            <person name="Barriuso J."/>
            <person name="Kellner H."/>
            <person name="Castanera R."/>
            <person name="Alfaro M."/>
            <person name="Ramirez L."/>
            <person name="Pisabarro A.G."/>
            <person name="Kuo A."/>
            <person name="Tritt A."/>
            <person name="Lipzen A."/>
            <person name="He G."/>
            <person name="Yan M."/>
            <person name="Ng V."/>
            <person name="Cullen D."/>
            <person name="Martin F."/>
            <person name="Rosso M.-N."/>
            <person name="Henrissat B."/>
            <person name="Hibbett D."/>
            <person name="Martinez A.T."/>
            <person name="Grigoriev I.V."/>
        </authorList>
    </citation>
    <scope>NUCLEOTIDE SEQUENCE</scope>
    <source>
        <strain evidence="2">MF-IS2</strain>
    </source>
</reference>
<organism evidence="2 3">
    <name type="scientific">Macrolepiota fuliginosa MF-IS2</name>
    <dbReference type="NCBI Taxonomy" id="1400762"/>
    <lineage>
        <taxon>Eukaryota</taxon>
        <taxon>Fungi</taxon>
        <taxon>Dikarya</taxon>
        <taxon>Basidiomycota</taxon>
        <taxon>Agaricomycotina</taxon>
        <taxon>Agaricomycetes</taxon>
        <taxon>Agaricomycetidae</taxon>
        <taxon>Agaricales</taxon>
        <taxon>Agaricineae</taxon>
        <taxon>Agaricaceae</taxon>
        <taxon>Macrolepiota</taxon>
    </lineage>
</organism>
<evidence type="ECO:0000313" key="3">
    <source>
        <dbReference type="Proteomes" id="UP000807342"/>
    </source>
</evidence>
<name>A0A9P5WXX0_9AGAR</name>
<protein>
    <submittedName>
        <fullName evidence="2">Uncharacterized protein</fullName>
    </submittedName>
</protein>
<evidence type="ECO:0000313" key="2">
    <source>
        <dbReference type="EMBL" id="KAF9441049.1"/>
    </source>
</evidence>
<gene>
    <name evidence="2" type="ORF">P691DRAFT_780692</name>
</gene>
<comment type="caution">
    <text evidence="2">The sequence shown here is derived from an EMBL/GenBank/DDBJ whole genome shotgun (WGS) entry which is preliminary data.</text>
</comment>
<dbReference type="AlphaFoldDB" id="A0A9P5WXX0"/>
<feature type="region of interest" description="Disordered" evidence="1">
    <location>
        <begin position="142"/>
        <end position="168"/>
    </location>
</feature>
<sequence length="242" mass="26173">MDVFKLTLDRSVCLMQTHRSPPRRIPLSSSSTPLSTPPISFATDLERMGPGVGVLFVPQGVPGQGRAEGYDHLRGIPSLNTTECIDESCPTTKFDFNALLKQSFNSHIPGSVLHPQAFRRNEVGGVLRLAGGGDILPMRIIGTSRSDYTTRTPTNDNPSQKKKPTSLQRRLARPTLVDAMNTGVGELFNWSASFVDAGPNCERSLDWPASQTMSVVDESVGAQISSVGVPCIGWSTSFVDAR</sequence>